<dbReference type="EMBL" id="CP034345">
    <property type="protein sequence ID" value="QGX94277.1"/>
    <property type="molecule type" value="Genomic_DNA"/>
</dbReference>
<evidence type="ECO:0000256" key="1">
    <source>
        <dbReference type="SAM" id="MobiDB-lite"/>
    </source>
</evidence>
<evidence type="ECO:0000313" key="3">
    <source>
        <dbReference type="Proteomes" id="UP000428325"/>
    </source>
</evidence>
<protein>
    <submittedName>
        <fullName evidence="2">Uncharacterized protein</fullName>
    </submittedName>
</protein>
<name>A0A6B9F777_9EURY</name>
<evidence type="ECO:0000313" key="2">
    <source>
        <dbReference type="EMBL" id="QGX94277.1"/>
    </source>
</evidence>
<dbReference type="KEGG" id="hra:EI982_05485"/>
<feature type="region of interest" description="Disordered" evidence="1">
    <location>
        <begin position="239"/>
        <end position="262"/>
    </location>
</feature>
<keyword evidence="3" id="KW-1185">Reference proteome</keyword>
<proteinExistence type="predicted"/>
<gene>
    <name evidence="2" type="ORF">EI982_05485</name>
</gene>
<dbReference type="PROSITE" id="PS51257">
    <property type="entry name" value="PROKAR_LIPOPROTEIN"/>
    <property type="match status" value="1"/>
</dbReference>
<reference evidence="2 3" key="1">
    <citation type="submission" date="2018-12" db="EMBL/GenBank/DDBJ databases">
        <title>Complete genome sequence of Haloplanus rallus MBLA0036.</title>
        <authorList>
            <person name="Nam Y.-d."/>
            <person name="Kang J."/>
            <person name="Chung W.-H."/>
            <person name="Park Y.S."/>
        </authorList>
    </citation>
    <scope>NUCLEOTIDE SEQUENCE [LARGE SCALE GENOMIC DNA]</scope>
    <source>
        <strain evidence="2 3">MBLA0036</strain>
    </source>
</reference>
<accession>A0A6B9F777</accession>
<sequence length="262" mass="28333">MSRRFVLALLLAALTLTAGCSFLGLTPDSYTSRYDYSVGVDATATLEDVTIRVPVPQTDGEATYDADVVAPNGTVEGVFDATVVETQYGPMLELTAAEFPVETRYYRHVETDGVGRIEEISEAEYDPSNPDHVRRTRRTVSVSVTRSAPYPIETRTPVGQAPTFYEDGAVTRALTTCSLPDRDQATCFAYDAPVYLSYDTDRNATVSGSVVVVGANEWFAGGWTGNSYTDRVGFDASGPQDGWTAANGTTEVGRGNYPSPER</sequence>
<dbReference type="RefSeq" id="WP_157688513.1">
    <property type="nucleotide sequence ID" value="NZ_CP034345.1"/>
</dbReference>
<dbReference type="GeneID" id="43368962"/>
<dbReference type="OrthoDB" id="162223at2157"/>
<organism evidence="2 3">
    <name type="scientific">Haloplanus rallus</name>
    <dbReference type="NCBI Taxonomy" id="1816183"/>
    <lineage>
        <taxon>Archaea</taxon>
        <taxon>Methanobacteriati</taxon>
        <taxon>Methanobacteriota</taxon>
        <taxon>Stenosarchaea group</taxon>
        <taxon>Halobacteria</taxon>
        <taxon>Halobacteriales</taxon>
        <taxon>Haloferacaceae</taxon>
        <taxon>Haloplanus</taxon>
    </lineage>
</organism>
<dbReference type="AlphaFoldDB" id="A0A6B9F777"/>
<dbReference type="Proteomes" id="UP000428325">
    <property type="component" value="Chromosome"/>
</dbReference>